<dbReference type="EMBL" id="JACVEL010000009">
    <property type="protein sequence ID" value="MBC9813338.1"/>
    <property type="molecule type" value="Genomic_DNA"/>
</dbReference>
<comment type="caution">
    <text evidence="7">The sequence shown here is derived from an EMBL/GenBank/DDBJ whole genome shotgun (WGS) entry which is preliminary data.</text>
</comment>
<evidence type="ECO:0000256" key="1">
    <source>
        <dbReference type="ARBA" id="ARBA00004651"/>
    </source>
</evidence>
<feature type="transmembrane region" description="Helical" evidence="6">
    <location>
        <begin position="201"/>
        <end position="223"/>
    </location>
</feature>
<feature type="transmembrane region" description="Helical" evidence="6">
    <location>
        <begin position="12"/>
        <end position="31"/>
    </location>
</feature>
<keyword evidence="4 6" id="KW-1133">Transmembrane helix</keyword>
<feature type="transmembrane region" description="Helical" evidence="6">
    <location>
        <begin position="118"/>
        <end position="146"/>
    </location>
</feature>
<evidence type="ECO:0000256" key="3">
    <source>
        <dbReference type="ARBA" id="ARBA00022692"/>
    </source>
</evidence>
<proteinExistence type="predicted"/>
<protein>
    <submittedName>
        <fullName evidence="7">Flippase-like domain-containing protein</fullName>
    </submittedName>
</protein>
<evidence type="ECO:0000256" key="4">
    <source>
        <dbReference type="ARBA" id="ARBA00022989"/>
    </source>
</evidence>
<evidence type="ECO:0000256" key="5">
    <source>
        <dbReference type="ARBA" id="ARBA00023136"/>
    </source>
</evidence>
<evidence type="ECO:0000256" key="6">
    <source>
        <dbReference type="SAM" id="Phobius"/>
    </source>
</evidence>
<evidence type="ECO:0000313" key="7">
    <source>
        <dbReference type="EMBL" id="MBC9813338.1"/>
    </source>
</evidence>
<dbReference type="Proteomes" id="UP000652681">
    <property type="component" value="Unassembled WGS sequence"/>
</dbReference>
<dbReference type="RefSeq" id="WP_216714505.1">
    <property type="nucleotide sequence ID" value="NZ_JACVEL010000009.1"/>
</dbReference>
<dbReference type="GO" id="GO:0005886">
    <property type="term" value="C:plasma membrane"/>
    <property type="evidence" value="ECO:0007669"/>
    <property type="project" value="UniProtKB-SubCell"/>
</dbReference>
<comment type="subcellular location">
    <subcellularLocation>
        <location evidence="1">Cell membrane</location>
        <topology evidence="1">Multi-pass membrane protein</topology>
    </subcellularLocation>
</comment>
<reference evidence="7" key="1">
    <citation type="submission" date="2020-09" db="EMBL/GenBank/DDBJ databases">
        <title>Taishania pollutisoli gen. nov., sp. nov., Isolated from Tetrabromobisphenol A-Contaminated Soil.</title>
        <authorList>
            <person name="Chen Q."/>
        </authorList>
    </citation>
    <scope>NUCLEOTIDE SEQUENCE</scope>
    <source>
        <strain evidence="7">CZZ-1</strain>
    </source>
</reference>
<keyword evidence="2" id="KW-1003">Cell membrane</keyword>
<name>A0A8J6PRK2_9FLAO</name>
<sequence>MIKTNKNSGVNFKLVKIILAIAVGVVCFYQIKKLNFNAINTITSIHYLPLLFVLILVLPNYWTEYKKWEIILRSVDRNVSVATKIQSFFAGIITGMITPNMQGNFIGRIYYFPRKIRLSITLLTLTANLGQFCVTIILGIGALLLIGTNHMYVWLLPSLLVIITLIFYFRFENITFFREKVKWYKQIRELLQQHRSLRPNILLLSLIRHFIFSLQFLLALHAFGAEMNWHTYCLIWELYLWTTLSPSLIFGKLFVRESIALWVFAGISLPEWNIVAASFSIWVINLLLPTLIGLFICKNQIK</sequence>
<evidence type="ECO:0000313" key="8">
    <source>
        <dbReference type="Proteomes" id="UP000652681"/>
    </source>
</evidence>
<feature type="transmembrane region" description="Helical" evidence="6">
    <location>
        <begin position="43"/>
        <end position="63"/>
    </location>
</feature>
<dbReference type="AlphaFoldDB" id="A0A8J6PRK2"/>
<keyword evidence="5 6" id="KW-0472">Membrane</keyword>
<keyword evidence="8" id="KW-1185">Reference proteome</keyword>
<dbReference type="Pfam" id="PF03706">
    <property type="entry name" value="LPG_synthase_TM"/>
    <property type="match status" value="1"/>
</dbReference>
<dbReference type="InterPro" id="IPR022791">
    <property type="entry name" value="L-PG_synthase/AglD"/>
</dbReference>
<accession>A0A8J6PRK2</accession>
<feature type="transmembrane region" description="Helical" evidence="6">
    <location>
        <begin position="152"/>
        <end position="171"/>
    </location>
</feature>
<gene>
    <name evidence="7" type="ORF">H9Y05_12745</name>
</gene>
<keyword evidence="3 6" id="KW-0812">Transmembrane</keyword>
<evidence type="ECO:0000256" key="2">
    <source>
        <dbReference type="ARBA" id="ARBA00022475"/>
    </source>
</evidence>
<feature type="transmembrane region" description="Helical" evidence="6">
    <location>
        <begin position="275"/>
        <end position="297"/>
    </location>
</feature>
<organism evidence="7 8">
    <name type="scientific">Taishania pollutisoli</name>
    <dbReference type="NCBI Taxonomy" id="2766479"/>
    <lineage>
        <taxon>Bacteria</taxon>
        <taxon>Pseudomonadati</taxon>
        <taxon>Bacteroidota</taxon>
        <taxon>Flavobacteriia</taxon>
        <taxon>Flavobacteriales</taxon>
        <taxon>Crocinitomicaceae</taxon>
        <taxon>Taishania</taxon>
    </lineage>
</organism>